<accession>A0ABT0CZA4</accession>
<proteinExistence type="predicted"/>
<name>A0ABT0CZA4_9HYPH</name>
<gene>
    <name evidence="2" type="ORF">MKJ03_09145</name>
</gene>
<keyword evidence="3" id="KW-1185">Reference proteome</keyword>
<feature type="compositionally biased region" description="Basic and acidic residues" evidence="1">
    <location>
        <begin position="92"/>
        <end position="102"/>
    </location>
</feature>
<dbReference type="Proteomes" id="UP001522662">
    <property type="component" value="Unassembled WGS sequence"/>
</dbReference>
<feature type="compositionally biased region" description="Basic and acidic residues" evidence="1">
    <location>
        <begin position="41"/>
        <end position="58"/>
    </location>
</feature>
<feature type="compositionally biased region" description="Low complexity" evidence="1">
    <location>
        <begin position="7"/>
        <end position="22"/>
    </location>
</feature>
<comment type="caution">
    <text evidence="2">The sequence shown here is derived from an EMBL/GenBank/DDBJ whole genome shotgun (WGS) entry which is preliminary data.</text>
</comment>
<evidence type="ECO:0000313" key="2">
    <source>
        <dbReference type="EMBL" id="MCJ8238492.1"/>
    </source>
</evidence>
<sequence length="121" mass="13400">MVERISRTSSSEASSQTEAGSTLNLDSDPMSAWVASRQSKINHDIEERHRQAEEERARNGAPSDNGETRHALSPRQWPDPSETPDPLADGNDEPRLSGESERIGTQNFDEDTPFGNRVVIV</sequence>
<feature type="region of interest" description="Disordered" evidence="1">
    <location>
        <begin position="1"/>
        <end position="121"/>
    </location>
</feature>
<geneLocation type="plasmid" evidence="2">
    <name>unnamed</name>
</geneLocation>
<evidence type="ECO:0000256" key="1">
    <source>
        <dbReference type="SAM" id="MobiDB-lite"/>
    </source>
</evidence>
<keyword evidence="2" id="KW-0614">Plasmid</keyword>
<dbReference type="RefSeq" id="WP_245136340.1">
    <property type="nucleotide sequence ID" value="NZ_CP128477.1"/>
</dbReference>
<evidence type="ECO:0000313" key="3">
    <source>
        <dbReference type="Proteomes" id="UP001522662"/>
    </source>
</evidence>
<reference evidence="2 3" key="1">
    <citation type="submission" date="2022-03" db="EMBL/GenBank/DDBJ databases">
        <title>Rhizobium SSM4.3 sp. nov., isolated from Sediment (Gouqi Island).</title>
        <authorList>
            <person name="Chen G."/>
        </authorList>
    </citation>
    <scope>NUCLEOTIDE SEQUENCE [LARGE SCALE GENOMIC DNA]</scope>
    <source>
        <strain evidence="2 3">SSM4.3</strain>
        <plasmid evidence="2">unnamed</plasmid>
    </source>
</reference>
<dbReference type="EMBL" id="JALAYX010000002">
    <property type="protein sequence ID" value="MCJ8238492.1"/>
    <property type="molecule type" value="Genomic_DNA"/>
</dbReference>
<protein>
    <submittedName>
        <fullName evidence="2">Uncharacterized protein</fullName>
    </submittedName>
</protein>
<organism evidence="2 3">
    <name type="scientific">Peteryoungia algae</name>
    <dbReference type="NCBI Taxonomy" id="2919917"/>
    <lineage>
        <taxon>Bacteria</taxon>
        <taxon>Pseudomonadati</taxon>
        <taxon>Pseudomonadota</taxon>
        <taxon>Alphaproteobacteria</taxon>
        <taxon>Hyphomicrobiales</taxon>
        <taxon>Rhizobiaceae</taxon>
        <taxon>Peteryoungia</taxon>
    </lineage>
</organism>